<evidence type="ECO:0000313" key="8">
    <source>
        <dbReference type="Proteomes" id="UP001147653"/>
    </source>
</evidence>
<reference evidence="7" key="1">
    <citation type="submission" date="2022-10" db="EMBL/GenBank/DDBJ databases">
        <title>The WGS of Solirubrobacter phytolaccae KCTC 29190.</title>
        <authorList>
            <person name="Jiang Z."/>
        </authorList>
    </citation>
    <scope>NUCLEOTIDE SEQUENCE</scope>
    <source>
        <strain evidence="7">KCTC 29190</strain>
    </source>
</reference>
<feature type="chain" id="PRO_5040840846" evidence="5">
    <location>
        <begin position="27"/>
        <end position="336"/>
    </location>
</feature>
<evidence type="ECO:0000256" key="1">
    <source>
        <dbReference type="ARBA" id="ARBA00004196"/>
    </source>
</evidence>
<keyword evidence="8" id="KW-1185">Reference proteome</keyword>
<feature type="signal peptide" evidence="5">
    <location>
        <begin position="1"/>
        <end position="26"/>
    </location>
</feature>
<evidence type="ECO:0000256" key="5">
    <source>
        <dbReference type="SAM" id="SignalP"/>
    </source>
</evidence>
<comment type="similarity">
    <text evidence="2">Belongs to the bacterial solute-binding protein 8 family.</text>
</comment>
<dbReference type="InterPro" id="IPR051313">
    <property type="entry name" value="Bact_iron-sidero_bind"/>
</dbReference>
<dbReference type="Gene3D" id="3.40.50.1980">
    <property type="entry name" value="Nitrogenase molybdenum iron protein domain"/>
    <property type="match status" value="2"/>
</dbReference>
<dbReference type="Proteomes" id="UP001147653">
    <property type="component" value="Unassembled WGS sequence"/>
</dbReference>
<name>A0A9X3N933_9ACTN</name>
<dbReference type="GO" id="GO:1901678">
    <property type="term" value="P:iron coordination entity transport"/>
    <property type="evidence" value="ECO:0007669"/>
    <property type="project" value="UniProtKB-ARBA"/>
</dbReference>
<dbReference type="AlphaFoldDB" id="A0A9X3N933"/>
<gene>
    <name evidence="7" type="ORF">OJ997_15500</name>
</gene>
<dbReference type="PANTHER" id="PTHR30532">
    <property type="entry name" value="IRON III DICITRATE-BINDING PERIPLASMIC PROTEIN"/>
    <property type="match status" value="1"/>
</dbReference>
<feature type="domain" description="Fe/B12 periplasmic-binding" evidence="6">
    <location>
        <begin position="67"/>
        <end position="336"/>
    </location>
</feature>
<organism evidence="7 8">
    <name type="scientific">Solirubrobacter phytolaccae</name>
    <dbReference type="NCBI Taxonomy" id="1404360"/>
    <lineage>
        <taxon>Bacteria</taxon>
        <taxon>Bacillati</taxon>
        <taxon>Actinomycetota</taxon>
        <taxon>Thermoleophilia</taxon>
        <taxon>Solirubrobacterales</taxon>
        <taxon>Solirubrobacteraceae</taxon>
        <taxon>Solirubrobacter</taxon>
    </lineage>
</organism>
<keyword evidence="4 5" id="KW-0732">Signal</keyword>
<evidence type="ECO:0000256" key="4">
    <source>
        <dbReference type="ARBA" id="ARBA00022729"/>
    </source>
</evidence>
<dbReference type="Pfam" id="PF01497">
    <property type="entry name" value="Peripla_BP_2"/>
    <property type="match status" value="1"/>
</dbReference>
<comment type="subcellular location">
    <subcellularLocation>
        <location evidence="1">Cell envelope</location>
    </subcellularLocation>
</comment>
<accession>A0A9X3N933</accession>
<dbReference type="EMBL" id="JAPDDP010000025">
    <property type="protein sequence ID" value="MDA0181711.1"/>
    <property type="molecule type" value="Genomic_DNA"/>
</dbReference>
<evidence type="ECO:0000256" key="2">
    <source>
        <dbReference type="ARBA" id="ARBA00008814"/>
    </source>
</evidence>
<dbReference type="InterPro" id="IPR002491">
    <property type="entry name" value="ABC_transptr_periplasmic_BD"/>
</dbReference>
<proteinExistence type="inferred from homology"/>
<sequence length="336" mass="35621">MNPLRRRGVALAATLLSATFVLTACGDDGEDSESAAAKTSTTAPVAPKTRTVKADNGSIEIPGDPQRVATIGNTTLPFLDVGGEPIGLTAESDSTVALLPEDQQARYAAATNLAPSADEVDMEKLASLKPDLILAQIPDAEFEKIEEQLQAIAPTVFWGLDTEWKPFADAIAEASNTTDALSAQKTGFADKIAKLQETYRETIDGTSFVDISRWESSDPGTFAIADIGCSEIARDEVGMDFPEAAEGEDPLAYTALPFEQLGDLSKYDVITYPVDAEGQPTEPFAAVVETNTWKALPAVKAGRALGVFCPGNNSYGPVLQYLDSLDRALASLPAEE</sequence>
<evidence type="ECO:0000313" key="7">
    <source>
        <dbReference type="EMBL" id="MDA0181711.1"/>
    </source>
</evidence>
<dbReference type="SUPFAM" id="SSF53807">
    <property type="entry name" value="Helical backbone' metal receptor"/>
    <property type="match status" value="1"/>
</dbReference>
<dbReference type="RefSeq" id="WP_270026059.1">
    <property type="nucleotide sequence ID" value="NZ_JAPDDP010000025.1"/>
</dbReference>
<keyword evidence="3" id="KW-0813">Transport</keyword>
<dbReference type="PROSITE" id="PS50983">
    <property type="entry name" value="FE_B12_PBP"/>
    <property type="match status" value="1"/>
</dbReference>
<comment type="caution">
    <text evidence="7">The sequence shown here is derived from an EMBL/GenBank/DDBJ whole genome shotgun (WGS) entry which is preliminary data.</text>
</comment>
<protein>
    <submittedName>
        <fullName evidence="7">ABC transporter substrate-binding protein</fullName>
    </submittedName>
</protein>
<dbReference type="PROSITE" id="PS51257">
    <property type="entry name" value="PROKAR_LIPOPROTEIN"/>
    <property type="match status" value="1"/>
</dbReference>
<evidence type="ECO:0000256" key="3">
    <source>
        <dbReference type="ARBA" id="ARBA00022448"/>
    </source>
</evidence>
<evidence type="ECO:0000259" key="6">
    <source>
        <dbReference type="PROSITE" id="PS50983"/>
    </source>
</evidence>
<dbReference type="PANTHER" id="PTHR30532:SF1">
    <property type="entry name" value="IRON(3+)-HYDROXAMATE-BINDING PROTEIN FHUD"/>
    <property type="match status" value="1"/>
</dbReference>
<dbReference type="GO" id="GO:0030288">
    <property type="term" value="C:outer membrane-bounded periplasmic space"/>
    <property type="evidence" value="ECO:0007669"/>
    <property type="project" value="TreeGrafter"/>
</dbReference>